<evidence type="ECO:0000256" key="1">
    <source>
        <dbReference type="SAM" id="MobiDB-lite"/>
    </source>
</evidence>
<proteinExistence type="predicted"/>
<gene>
    <name evidence="2" type="ORF">CgunFtcFv8_000739</name>
</gene>
<sequence length="74" mass="8028">MSGGRSTTTPTPPQASTAESSPAQTNGEVTQPATTVTRIDDNTEPPVSAETPPHLLPQQNQSLWRKTNRNRMTR</sequence>
<comment type="caution">
    <text evidence="2">The sequence shown here is derived from an EMBL/GenBank/DDBJ whole genome shotgun (WGS) entry which is preliminary data.</text>
</comment>
<feature type="compositionally biased region" description="Polar residues" evidence="1">
    <location>
        <begin position="26"/>
        <end position="37"/>
    </location>
</feature>
<protein>
    <submittedName>
        <fullName evidence="2">Uncharacterized protein</fullName>
    </submittedName>
</protein>
<evidence type="ECO:0000313" key="2">
    <source>
        <dbReference type="EMBL" id="KAK5923803.1"/>
    </source>
</evidence>
<dbReference type="EMBL" id="JAURVH010001521">
    <property type="protein sequence ID" value="KAK5923803.1"/>
    <property type="molecule type" value="Genomic_DNA"/>
</dbReference>
<dbReference type="Proteomes" id="UP001331515">
    <property type="component" value="Unassembled WGS sequence"/>
</dbReference>
<name>A0AAN8DTB5_CHAGU</name>
<feature type="region of interest" description="Disordered" evidence="1">
    <location>
        <begin position="1"/>
        <end position="74"/>
    </location>
</feature>
<feature type="compositionally biased region" description="Low complexity" evidence="1">
    <location>
        <begin position="14"/>
        <end position="25"/>
    </location>
</feature>
<reference evidence="2 3" key="1">
    <citation type="journal article" date="2023" name="Mol. Biol. Evol.">
        <title>Genomics of Secondarily Temperate Adaptation in the Only Non-Antarctic Icefish.</title>
        <authorList>
            <person name="Rivera-Colon A.G."/>
            <person name="Rayamajhi N."/>
            <person name="Minhas B.F."/>
            <person name="Madrigal G."/>
            <person name="Bilyk K.T."/>
            <person name="Yoon V."/>
            <person name="Hune M."/>
            <person name="Gregory S."/>
            <person name="Cheng C.H.C."/>
            <person name="Catchen J.M."/>
        </authorList>
    </citation>
    <scope>NUCLEOTIDE SEQUENCE [LARGE SCALE GENOMIC DNA]</scope>
    <source>
        <tissue evidence="2">White muscle</tissue>
    </source>
</reference>
<organism evidence="2 3">
    <name type="scientific">Champsocephalus gunnari</name>
    <name type="common">Mackerel icefish</name>
    <dbReference type="NCBI Taxonomy" id="52237"/>
    <lineage>
        <taxon>Eukaryota</taxon>
        <taxon>Metazoa</taxon>
        <taxon>Chordata</taxon>
        <taxon>Craniata</taxon>
        <taxon>Vertebrata</taxon>
        <taxon>Euteleostomi</taxon>
        <taxon>Actinopterygii</taxon>
        <taxon>Neopterygii</taxon>
        <taxon>Teleostei</taxon>
        <taxon>Neoteleostei</taxon>
        <taxon>Acanthomorphata</taxon>
        <taxon>Eupercaria</taxon>
        <taxon>Perciformes</taxon>
        <taxon>Notothenioidei</taxon>
        <taxon>Channichthyidae</taxon>
        <taxon>Champsocephalus</taxon>
    </lineage>
</organism>
<evidence type="ECO:0000313" key="3">
    <source>
        <dbReference type="Proteomes" id="UP001331515"/>
    </source>
</evidence>
<keyword evidence="3" id="KW-1185">Reference proteome</keyword>
<dbReference type="AlphaFoldDB" id="A0AAN8DTB5"/>
<accession>A0AAN8DTB5</accession>